<gene>
    <name evidence="2" type="ORF">MNOR_LOCUS39454</name>
</gene>
<proteinExistence type="predicted"/>
<dbReference type="Proteomes" id="UP001497623">
    <property type="component" value="Unassembled WGS sequence"/>
</dbReference>
<dbReference type="AlphaFoldDB" id="A0AAV2SSJ5"/>
<feature type="non-terminal residue" evidence="2">
    <location>
        <position position="160"/>
    </location>
</feature>
<protein>
    <submittedName>
        <fullName evidence="2">Uncharacterized protein</fullName>
    </submittedName>
</protein>
<feature type="compositionally biased region" description="Basic and acidic residues" evidence="1">
    <location>
        <begin position="54"/>
        <end position="73"/>
    </location>
</feature>
<feature type="non-terminal residue" evidence="2">
    <location>
        <position position="1"/>
    </location>
</feature>
<accession>A0AAV2SSJ5</accession>
<evidence type="ECO:0000256" key="1">
    <source>
        <dbReference type="SAM" id="MobiDB-lite"/>
    </source>
</evidence>
<reference evidence="2 3" key="1">
    <citation type="submission" date="2024-05" db="EMBL/GenBank/DDBJ databases">
        <authorList>
            <person name="Wallberg A."/>
        </authorList>
    </citation>
    <scope>NUCLEOTIDE SEQUENCE [LARGE SCALE GENOMIC DNA]</scope>
</reference>
<comment type="caution">
    <text evidence="2">The sequence shown here is derived from an EMBL/GenBank/DDBJ whole genome shotgun (WGS) entry which is preliminary data.</text>
</comment>
<feature type="region of interest" description="Disordered" evidence="1">
    <location>
        <begin position="30"/>
        <end position="73"/>
    </location>
</feature>
<evidence type="ECO:0000313" key="3">
    <source>
        <dbReference type="Proteomes" id="UP001497623"/>
    </source>
</evidence>
<keyword evidence="3" id="KW-1185">Reference proteome</keyword>
<evidence type="ECO:0000313" key="2">
    <source>
        <dbReference type="EMBL" id="CAL4226355.1"/>
    </source>
</evidence>
<organism evidence="2 3">
    <name type="scientific">Meganyctiphanes norvegica</name>
    <name type="common">Northern krill</name>
    <name type="synonym">Thysanopoda norvegica</name>
    <dbReference type="NCBI Taxonomy" id="48144"/>
    <lineage>
        <taxon>Eukaryota</taxon>
        <taxon>Metazoa</taxon>
        <taxon>Ecdysozoa</taxon>
        <taxon>Arthropoda</taxon>
        <taxon>Crustacea</taxon>
        <taxon>Multicrustacea</taxon>
        <taxon>Malacostraca</taxon>
        <taxon>Eumalacostraca</taxon>
        <taxon>Eucarida</taxon>
        <taxon>Euphausiacea</taxon>
        <taxon>Euphausiidae</taxon>
        <taxon>Meganyctiphanes</taxon>
    </lineage>
</organism>
<name>A0AAV2SSJ5_MEGNR</name>
<sequence length="160" mass="18524">IPRGTTFIELEYSGNTVFELVIYGNKKFTGGLGDDQEEPTRPSSLQVEAGNDTNKIKQEDKSPQDGKFSPDIRRVKQDFERKNSYPLRVSMKQELWRDYCLQDPENAEKIVCTNKLNGEAAHFSGRYIEGQFYIITGSKFVHMLIRNEEDIKLYDGNRYK</sequence>
<dbReference type="EMBL" id="CAXKWB010102788">
    <property type="protein sequence ID" value="CAL4226355.1"/>
    <property type="molecule type" value="Genomic_DNA"/>
</dbReference>